<dbReference type="InterPro" id="IPR020843">
    <property type="entry name" value="ER"/>
</dbReference>
<dbReference type="InterPro" id="IPR050129">
    <property type="entry name" value="Zn_alcohol_dh"/>
</dbReference>
<dbReference type="InterPro" id="IPR013154">
    <property type="entry name" value="ADH-like_N"/>
</dbReference>
<dbReference type="InterPro" id="IPR013149">
    <property type="entry name" value="ADH-like_C"/>
</dbReference>
<name>A0A0F4LYH0_9LACO</name>
<dbReference type="Proteomes" id="UP000033558">
    <property type="component" value="Unassembled WGS sequence"/>
</dbReference>
<feature type="domain" description="Enoyl reductase (ER)" evidence="5">
    <location>
        <begin position="8"/>
        <end position="341"/>
    </location>
</feature>
<evidence type="ECO:0000313" key="7">
    <source>
        <dbReference type="Proteomes" id="UP000033558"/>
    </source>
</evidence>
<dbReference type="InterPro" id="IPR036291">
    <property type="entry name" value="NAD(P)-bd_dom_sf"/>
</dbReference>
<keyword evidence="3" id="KW-0560">Oxidoreductase</keyword>
<sequence length="353" mass="38370">MKAGLMYGPNDIRIEEIPEPSIDAGGLLLKVEAVGLCGSDIRNLTTDSCAGKYPHIYGHEVVGTVTQVGALCTKFQPGQRLYVYPGVPCLHCQYCRAGLSNLCANYRTYDQTQGGFAQYMAVPSWGVEGPNIYPIPDDVPFVQAVMSEPLSSVYACQENVQVRLGQTVVIIGAGPIGCLHAEVARMRGASQVIMIELNEQRLQESQAFGVTHMINSQTQDPIQAVHELTDQQGADVVISANPSTKAQTSAVYLVKPNGTLVFFGGVAKKALTQIDTNYLHYHGIWVYGHYGANTLQVKKAFDMVVSHQINAEKFISQTMPLDQLATAIHLMKTGQANKIVLQPWADDTKGKEG</sequence>
<dbReference type="OrthoDB" id="9806940at2"/>
<dbReference type="Gene3D" id="3.90.180.10">
    <property type="entry name" value="Medium-chain alcohol dehydrogenases, catalytic domain"/>
    <property type="match status" value="1"/>
</dbReference>
<dbReference type="PANTHER" id="PTHR43401">
    <property type="entry name" value="L-THREONINE 3-DEHYDROGENASE"/>
    <property type="match status" value="1"/>
</dbReference>
<evidence type="ECO:0000259" key="5">
    <source>
        <dbReference type="SMART" id="SM00829"/>
    </source>
</evidence>
<dbReference type="Gene3D" id="3.40.50.720">
    <property type="entry name" value="NAD(P)-binding Rossmann-like Domain"/>
    <property type="match status" value="1"/>
</dbReference>
<reference evidence="6 7" key="1">
    <citation type="submission" date="2015-01" db="EMBL/GenBank/DDBJ databases">
        <title>Comparative genomics of the lactic acid bacteria isolated from the honey bee gut.</title>
        <authorList>
            <person name="Ellegaard K.M."/>
            <person name="Tamarit D."/>
            <person name="Javelind E."/>
            <person name="Olofsson T."/>
            <person name="Andersson S.G."/>
            <person name="Vasquez A."/>
        </authorList>
    </citation>
    <scope>NUCLEOTIDE SEQUENCE [LARGE SCALE GENOMIC DNA]</scope>
    <source>
        <strain evidence="6 7">Bin4</strain>
    </source>
</reference>
<evidence type="ECO:0000256" key="3">
    <source>
        <dbReference type="ARBA" id="ARBA00023002"/>
    </source>
</evidence>
<evidence type="ECO:0000313" key="6">
    <source>
        <dbReference type="EMBL" id="KJY63364.1"/>
    </source>
</evidence>
<dbReference type="PANTHER" id="PTHR43401:SF2">
    <property type="entry name" value="L-THREONINE 3-DEHYDROGENASE"/>
    <property type="match status" value="1"/>
</dbReference>
<comment type="cofactor">
    <cofactor evidence="4">
        <name>Zn(2+)</name>
        <dbReference type="ChEBI" id="CHEBI:29105"/>
    </cofactor>
</comment>
<dbReference type="AlphaFoldDB" id="A0A0F4LYH0"/>
<gene>
    <name evidence="6" type="ORF">JG30_00440</name>
</gene>
<dbReference type="STRING" id="1218492.JG30_00440"/>
<dbReference type="SUPFAM" id="SSF51735">
    <property type="entry name" value="NAD(P)-binding Rossmann-fold domains"/>
    <property type="match status" value="1"/>
</dbReference>
<accession>A0A0F4LYH0</accession>
<dbReference type="PROSITE" id="PS00059">
    <property type="entry name" value="ADH_ZINC"/>
    <property type="match status" value="1"/>
</dbReference>
<comment type="caution">
    <text evidence="6">The sequence shown here is derived from an EMBL/GenBank/DDBJ whole genome shotgun (WGS) entry which is preliminary data.</text>
</comment>
<keyword evidence="7" id="KW-1185">Reference proteome</keyword>
<dbReference type="InterPro" id="IPR011032">
    <property type="entry name" value="GroES-like_sf"/>
</dbReference>
<keyword evidence="1 4" id="KW-0479">Metal-binding</keyword>
<dbReference type="SUPFAM" id="SSF50129">
    <property type="entry name" value="GroES-like"/>
    <property type="match status" value="1"/>
</dbReference>
<dbReference type="SMART" id="SM00829">
    <property type="entry name" value="PKS_ER"/>
    <property type="match status" value="1"/>
</dbReference>
<dbReference type="Pfam" id="PF00107">
    <property type="entry name" value="ADH_zinc_N"/>
    <property type="match status" value="1"/>
</dbReference>
<dbReference type="Pfam" id="PF08240">
    <property type="entry name" value="ADH_N"/>
    <property type="match status" value="1"/>
</dbReference>
<dbReference type="RefSeq" id="WP_046315147.1">
    <property type="nucleotide sequence ID" value="NZ_JBHSZT010000003.1"/>
</dbReference>
<dbReference type="GO" id="GO:0016491">
    <property type="term" value="F:oxidoreductase activity"/>
    <property type="evidence" value="ECO:0007669"/>
    <property type="project" value="UniProtKB-KW"/>
</dbReference>
<dbReference type="EMBL" id="JXJQ01000001">
    <property type="protein sequence ID" value="KJY63364.1"/>
    <property type="molecule type" value="Genomic_DNA"/>
</dbReference>
<keyword evidence="2 4" id="KW-0862">Zinc</keyword>
<dbReference type="PATRIC" id="fig|1218492.5.peg.155"/>
<comment type="similarity">
    <text evidence="4">Belongs to the zinc-containing alcohol dehydrogenase family.</text>
</comment>
<dbReference type="InterPro" id="IPR002328">
    <property type="entry name" value="ADH_Zn_CS"/>
</dbReference>
<organism evidence="6 7">
    <name type="scientific">Bombilactobacillus mellifer</name>
    <dbReference type="NCBI Taxonomy" id="1218492"/>
    <lineage>
        <taxon>Bacteria</taxon>
        <taxon>Bacillati</taxon>
        <taxon>Bacillota</taxon>
        <taxon>Bacilli</taxon>
        <taxon>Lactobacillales</taxon>
        <taxon>Lactobacillaceae</taxon>
        <taxon>Bombilactobacillus</taxon>
    </lineage>
</organism>
<dbReference type="GO" id="GO:0008270">
    <property type="term" value="F:zinc ion binding"/>
    <property type="evidence" value="ECO:0007669"/>
    <property type="project" value="InterPro"/>
</dbReference>
<evidence type="ECO:0000256" key="1">
    <source>
        <dbReference type="ARBA" id="ARBA00022723"/>
    </source>
</evidence>
<proteinExistence type="inferred from homology"/>
<dbReference type="HOGENOM" id="CLU_026673_11_0_9"/>
<evidence type="ECO:0000256" key="4">
    <source>
        <dbReference type="RuleBase" id="RU361277"/>
    </source>
</evidence>
<evidence type="ECO:0000256" key="2">
    <source>
        <dbReference type="ARBA" id="ARBA00022833"/>
    </source>
</evidence>
<protein>
    <submittedName>
        <fullName evidence="6">Zinc-binding dehydrogenase</fullName>
    </submittedName>
</protein>